<dbReference type="CDD" id="cd00161">
    <property type="entry name" value="beta-trefoil_Ricin-like"/>
    <property type="match status" value="1"/>
</dbReference>
<dbReference type="RefSeq" id="WP_359775505.1">
    <property type="nucleotide sequence ID" value="NZ_JBEYRR010000002.1"/>
</dbReference>
<dbReference type="PROSITE" id="PS50231">
    <property type="entry name" value="RICIN_B_LECTIN"/>
    <property type="match status" value="1"/>
</dbReference>
<name>A0ABV3LTI7_9ACTN</name>
<feature type="domain" description="Ricin B lectin" evidence="2">
    <location>
        <begin position="53"/>
        <end position="175"/>
    </location>
</feature>
<reference evidence="3 4" key="1">
    <citation type="submission" date="2024-06" db="EMBL/GenBank/DDBJ databases">
        <title>The Natural Products Discovery Center: Release of the First 8490 Sequenced Strains for Exploring Actinobacteria Biosynthetic Diversity.</title>
        <authorList>
            <person name="Kalkreuter E."/>
            <person name="Kautsar S.A."/>
            <person name="Yang D."/>
            <person name="Bader C.D."/>
            <person name="Teijaro C.N."/>
            <person name="Fluegel L."/>
            <person name="Davis C.M."/>
            <person name="Simpson J.R."/>
            <person name="Lauterbach L."/>
            <person name="Steele A.D."/>
            <person name="Gui C."/>
            <person name="Meng S."/>
            <person name="Li G."/>
            <person name="Viehrig K."/>
            <person name="Ye F."/>
            <person name="Su P."/>
            <person name="Kiefer A.F."/>
            <person name="Nichols A."/>
            <person name="Cepeda A.J."/>
            <person name="Yan W."/>
            <person name="Fan B."/>
            <person name="Jiang Y."/>
            <person name="Adhikari A."/>
            <person name="Zheng C.-J."/>
            <person name="Schuster L."/>
            <person name="Cowan T.M."/>
            <person name="Smanski M.J."/>
            <person name="Chevrette M.G."/>
            <person name="De Carvalho L.P.S."/>
            <person name="Shen B."/>
        </authorList>
    </citation>
    <scope>NUCLEOTIDE SEQUENCE [LARGE SCALE GENOMIC DNA]</scope>
    <source>
        <strain evidence="3 4">NPDC047833</strain>
    </source>
</reference>
<dbReference type="EMBL" id="JBEYRS010000002">
    <property type="protein sequence ID" value="MEW2361682.1"/>
    <property type="molecule type" value="Genomic_DNA"/>
</dbReference>
<protein>
    <submittedName>
        <fullName evidence="3">RICIN domain-containing protein</fullName>
    </submittedName>
</protein>
<sequence>MRPVVRGVAWAVASAGLVAGCAGGAQEPDTDTATGGTKKSPYASIQLEKVLGKPGLCWSSGSDEGHVAPLELAPCARPGRPNQTFTLTRVETGAGGRNWYQIRDDGTGQCLRVLDGRPGARVVQGRCAESEEGQWSIRDSRFSNRGSGLVITAADEKPGSALTTAKLSTGAGEDQKFDIRGL</sequence>
<organism evidence="3 4">
    <name type="scientific">Streptomyces huasconensis</name>
    <dbReference type="NCBI Taxonomy" id="1854574"/>
    <lineage>
        <taxon>Bacteria</taxon>
        <taxon>Bacillati</taxon>
        <taxon>Actinomycetota</taxon>
        <taxon>Actinomycetes</taxon>
        <taxon>Kitasatosporales</taxon>
        <taxon>Streptomycetaceae</taxon>
        <taxon>Streptomyces</taxon>
    </lineage>
</organism>
<dbReference type="SUPFAM" id="SSF50370">
    <property type="entry name" value="Ricin B-like lectins"/>
    <property type="match status" value="1"/>
</dbReference>
<evidence type="ECO:0000259" key="2">
    <source>
        <dbReference type="Pfam" id="PF00652"/>
    </source>
</evidence>
<gene>
    <name evidence="3" type="ORF">AB0887_06860</name>
</gene>
<dbReference type="Gene3D" id="2.80.10.50">
    <property type="match status" value="1"/>
</dbReference>
<feature type="signal peptide" evidence="1">
    <location>
        <begin position="1"/>
        <end position="24"/>
    </location>
</feature>
<comment type="caution">
    <text evidence="3">The sequence shown here is derived from an EMBL/GenBank/DDBJ whole genome shotgun (WGS) entry which is preliminary data.</text>
</comment>
<keyword evidence="4" id="KW-1185">Reference proteome</keyword>
<dbReference type="Proteomes" id="UP001553843">
    <property type="component" value="Unassembled WGS sequence"/>
</dbReference>
<accession>A0ABV3LTI7</accession>
<dbReference type="InterPro" id="IPR000772">
    <property type="entry name" value="Ricin_B_lectin"/>
</dbReference>
<keyword evidence="1" id="KW-0732">Signal</keyword>
<evidence type="ECO:0000313" key="4">
    <source>
        <dbReference type="Proteomes" id="UP001553843"/>
    </source>
</evidence>
<evidence type="ECO:0000256" key="1">
    <source>
        <dbReference type="SAM" id="SignalP"/>
    </source>
</evidence>
<dbReference type="InterPro" id="IPR035992">
    <property type="entry name" value="Ricin_B-like_lectins"/>
</dbReference>
<dbReference type="Pfam" id="PF00652">
    <property type="entry name" value="Ricin_B_lectin"/>
    <property type="match status" value="1"/>
</dbReference>
<dbReference type="PROSITE" id="PS51257">
    <property type="entry name" value="PROKAR_LIPOPROTEIN"/>
    <property type="match status" value="1"/>
</dbReference>
<feature type="chain" id="PRO_5045335819" evidence="1">
    <location>
        <begin position="25"/>
        <end position="182"/>
    </location>
</feature>
<proteinExistence type="predicted"/>
<evidence type="ECO:0000313" key="3">
    <source>
        <dbReference type="EMBL" id="MEW2361682.1"/>
    </source>
</evidence>